<dbReference type="SUPFAM" id="SSF64484">
    <property type="entry name" value="beta and beta-prime subunits of DNA dependent RNA-polymerase"/>
    <property type="match status" value="1"/>
</dbReference>
<dbReference type="InterPro" id="IPR007066">
    <property type="entry name" value="RNA_pol_Rpb1_3"/>
</dbReference>
<feature type="domain" description="RNA polymerase N-terminal" evidence="11">
    <location>
        <begin position="244"/>
        <end position="523"/>
    </location>
</feature>
<gene>
    <name evidence="12" type="primary">rpoC_1</name>
    <name evidence="9" type="synonym">rpoC</name>
    <name evidence="12" type="ORF">KSZ_03550</name>
</gene>
<dbReference type="CDD" id="cd01609">
    <property type="entry name" value="RNAP_beta'_N"/>
    <property type="match status" value="1"/>
</dbReference>
<keyword evidence="9" id="KW-0460">Magnesium</keyword>
<dbReference type="InterPro" id="IPR012754">
    <property type="entry name" value="DNA-dir_RpoC_beta_prime_bact"/>
</dbReference>
<dbReference type="Gene3D" id="1.10.274.100">
    <property type="entry name" value="RNA polymerase Rpb1, domain 3"/>
    <property type="match status" value="2"/>
</dbReference>
<dbReference type="Gene3D" id="1.10.1790.20">
    <property type="match status" value="1"/>
</dbReference>
<keyword evidence="6 9" id="KW-0479">Metal-binding</keyword>
<proteinExistence type="inferred from homology"/>
<dbReference type="NCBIfam" id="TIGR02386">
    <property type="entry name" value="rpoC_TIGR"/>
    <property type="match status" value="1"/>
</dbReference>
<dbReference type="RefSeq" id="WP_201360038.1">
    <property type="nucleotide sequence ID" value="NZ_BNJJ01000001.1"/>
</dbReference>
<feature type="binding site" evidence="9">
    <location>
        <position position="78"/>
    </location>
    <ligand>
        <name>Zn(2+)</name>
        <dbReference type="ChEBI" id="CHEBI:29105"/>
        <label>1</label>
    </ligand>
</feature>
<protein>
    <recommendedName>
        <fullName evidence="9">DNA-directed RNA polymerase subunit beta'</fullName>
        <shortName evidence="9">RNAP subunit beta'</shortName>
        <ecNumber evidence="9">2.7.7.6</ecNumber>
    </recommendedName>
    <alternativeName>
        <fullName evidence="9">RNA polymerase subunit beta'</fullName>
    </alternativeName>
    <alternativeName>
        <fullName evidence="9">Transcriptase subunit beta'</fullName>
    </alternativeName>
</protein>
<dbReference type="PANTHER" id="PTHR19376:SF54">
    <property type="entry name" value="DNA-DIRECTED RNA POLYMERASE SUBUNIT BETA"/>
    <property type="match status" value="1"/>
</dbReference>
<comment type="cofactor">
    <cofactor evidence="9">
        <name>Zn(2+)</name>
        <dbReference type="ChEBI" id="CHEBI:29105"/>
    </cofactor>
    <text evidence="9">Binds 2 Zn(2+) ions per subunit.</text>
</comment>
<keyword evidence="4 9" id="KW-0808">Transferase</keyword>
<keyword evidence="3 9" id="KW-0240">DNA-directed RNA polymerase</keyword>
<dbReference type="InterPro" id="IPR006592">
    <property type="entry name" value="RNA_pol_N"/>
</dbReference>
<evidence type="ECO:0000256" key="7">
    <source>
        <dbReference type="ARBA" id="ARBA00023163"/>
    </source>
</evidence>
<evidence type="ECO:0000256" key="5">
    <source>
        <dbReference type="ARBA" id="ARBA00022695"/>
    </source>
</evidence>
<dbReference type="Pfam" id="PF04998">
    <property type="entry name" value="RNA_pol_Rpb1_5"/>
    <property type="match status" value="1"/>
</dbReference>
<dbReference type="GO" id="GO:0000428">
    <property type="term" value="C:DNA-directed RNA polymerase complex"/>
    <property type="evidence" value="ECO:0007669"/>
    <property type="project" value="UniProtKB-KW"/>
</dbReference>
<reference evidence="12 13" key="1">
    <citation type="journal article" date="2021" name="Int. J. Syst. Evol. Microbiol.">
        <title>Reticulibacter mediterranei gen. nov., sp. nov., within the new family Reticulibacteraceae fam. nov., and Ktedonospora formicarum gen. nov., sp. nov., Ktedonobacter robiniae sp. nov., Dictyobacter formicarum sp. nov. and Dictyobacter arantiisoli sp. nov., belonging to the class Ktedonobacteria.</title>
        <authorList>
            <person name="Yabe S."/>
            <person name="Zheng Y."/>
            <person name="Wang C.M."/>
            <person name="Sakai Y."/>
            <person name="Abe K."/>
            <person name="Yokota A."/>
            <person name="Donadio S."/>
            <person name="Cavaletti L."/>
            <person name="Monciardini P."/>
        </authorList>
    </citation>
    <scope>NUCLEOTIDE SEQUENCE [LARGE SCALE GENOMIC DNA]</scope>
    <source>
        <strain evidence="12 13">SOSP1-9</strain>
    </source>
</reference>
<dbReference type="InterPro" id="IPR044893">
    <property type="entry name" value="RNA_pol_Rpb1_clamp_domain"/>
</dbReference>
<comment type="caution">
    <text evidence="12">The sequence shown here is derived from an EMBL/GenBank/DDBJ whole genome shotgun (WGS) entry which is preliminary data.</text>
</comment>
<dbReference type="EMBL" id="BNJJ01000001">
    <property type="protein sequence ID" value="GHO82349.1"/>
    <property type="molecule type" value="Genomic_DNA"/>
</dbReference>
<dbReference type="Gene3D" id="2.40.40.20">
    <property type="match status" value="1"/>
</dbReference>
<dbReference type="InterPro" id="IPR000722">
    <property type="entry name" value="RNA_pol_asu"/>
</dbReference>
<dbReference type="EC" id="2.7.7.6" evidence="9"/>
<evidence type="ECO:0000256" key="4">
    <source>
        <dbReference type="ARBA" id="ARBA00022679"/>
    </source>
</evidence>
<dbReference type="Pfam" id="PF04997">
    <property type="entry name" value="RNA_pol_Rpb1_1"/>
    <property type="match status" value="1"/>
</dbReference>
<dbReference type="HAMAP" id="MF_01322">
    <property type="entry name" value="RNApol_bact_RpoC"/>
    <property type="match status" value="1"/>
</dbReference>
<keyword evidence="9" id="KW-0862">Zinc</keyword>
<organism evidence="12 13">
    <name type="scientific">Dictyobacter formicarum</name>
    <dbReference type="NCBI Taxonomy" id="2778368"/>
    <lineage>
        <taxon>Bacteria</taxon>
        <taxon>Bacillati</taxon>
        <taxon>Chloroflexota</taxon>
        <taxon>Ktedonobacteria</taxon>
        <taxon>Ktedonobacterales</taxon>
        <taxon>Dictyobacteraceae</taxon>
        <taxon>Dictyobacter</taxon>
    </lineage>
</organism>
<evidence type="ECO:0000256" key="6">
    <source>
        <dbReference type="ARBA" id="ARBA00022723"/>
    </source>
</evidence>
<feature type="binding site" evidence="9">
    <location>
        <position position="885"/>
    </location>
    <ligand>
        <name>Zn(2+)</name>
        <dbReference type="ChEBI" id="CHEBI:29105"/>
        <label>2</label>
    </ligand>
</feature>
<comment type="cofactor">
    <cofactor evidence="9">
        <name>Mg(2+)</name>
        <dbReference type="ChEBI" id="CHEBI:18420"/>
    </cofactor>
    <text evidence="9">Binds 1 Mg(2+) ion per subunit.</text>
</comment>
<dbReference type="Gene3D" id="1.10.150.390">
    <property type="match status" value="1"/>
</dbReference>
<dbReference type="InterPro" id="IPR007080">
    <property type="entry name" value="RNA_pol_Rpb1_1"/>
</dbReference>
<keyword evidence="5 9" id="KW-0548">Nucleotidyltransferase</keyword>
<keyword evidence="13" id="KW-1185">Reference proteome</keyword>
<comment type="catalytic activity">
    <reaction evidence="8 9 10">
        <text>RNA(n) + a ribonucleoside 5'-triphosphate = RNA(n+1) + diphosphate</text>
        <dbReference type="Rhea" id="RHEA:21248"/>
        <dbReference type="Rhea" id="RHEA-COMP:14527"/>
        <dbReference type="Rhea" id="RHEA-COMP:17342"/>
        <dbReference type="ChEBI" id="CHEBI:33019"/>
        <dbReference type="ChEBI" id="CHEBI:61557"/>
        <dbReference type="ChEBI" id="CHEBI:140395"/>
        <dbReference type="EC" id="2.7.7.6"/>
    </reaction>
</comment>
<feature type="binding site" evidence="9">
    <location>
        <position position="811"/>
    </location>
    <ligand>
        <name>Zn(2+)</name>
        <dbReference type="ChEBI" id="CHEBI:29105"/>
        <label>2</label>
    </ligand>
</feature>
<dbReference type="InterPro" id="IPR045867">
    <property type="entry name" value="DNA-dir_RpoC_beta_prime"/>
</dbReference>
<dbReference type="Pfam" id="PF00623">
    <property type="entry name" value="RNA_pol_Rpb1_2"/>
    <property type="match status" value="2"/>
</dbReference>
<evidence type="ECO:0000313" key="12">
    <source>
        <dbReference type="EMBL" id="GHO82349.1"/>
    </source>
</evidence>
<comment type="function">
    <text evidence="1 9 10">DNA-dependent RNA polymerase catalyzes the transcription of DNA into RNA using the four ribonucleoside triphosphates as substrates.</text>
</comment>
<evidence type="ECO:0000256" key="3">
    <source>
        <dbReference type="ARBA" id="ARBA00022478"/>
    </source>
</evidence>
<dbReference type="Gene3D" id="1.10.132.30">
    <property type="match status" value="1"/>
</dbReference>
<evidence type="ECO:0000313" key="13">
    <source>
        <dbReference type="Proteomes" id="UP000635565"/>
    </source>
</evidence>
<dbReference type="Gene3D" id="6.10.250.2940">
    <property type="match status" value="1"/>
</dbReference>
<dbReference type="SMART" id="SM00663">
    <property type="entry name" value="RPOLA_N"/>
    <property type="match status" value="1"/>
</dbReference>
<feature type="binding site" evidence="9">
    <location>
        <position position="62"/>
    </location>
    <ligand>
        <name>Zn(2+)</name>
        <dbReference type="ChEBI" id="CHEBI:29105"/>
        <label>1</label>
    </ligand>
</feature>
<comment type="subunit">
    <text evidence="9">The RNAP catalytic core consists of 2 alpha, 1 beta, 1 beta' and 1 omega subunit. When a sigma factor is associated with the core the holoenzyme is formed, which can initiate transcription.</text>
</comment>
<accession>A0ABQ3V8Q3</accession>
<dbReference type="Pfam" id="PF04983">
    <property type="entry name" value="RNA_pol_Rpb1_3"/>
    <property type="match status" value="1"/>
</dbReference>
<feature type="binding site" evidence="9">
    <location>
        <position position="878"/>
    </location>
    <ligand>
        <name>Zn(2+)</name>
        <dbReference type="ChEBI" id="CHEBI:29105"/>
        <label>2</label>
    </ligand>
</feature>
<evidence type="ECO:0000259" key="11">
    <source>
        <dbReference type="SMART" id="SM00663"/>
    </source>
</evidence>
<dbReference type="Gene3D" id="1.10.40.90">
    <property type="match status" value="1"/>
</dbReference>
<dbReference type="InterPro" id="IPR038120">
    <property type="entry name" value="Rpb1_funnel_sf"/>
</dbReference>
<evidence type="ECO:0000256" key="2">
    <source>
        <dbReference type="ARBA" id="ARBA00006460"/>
    </source>
</evidence>
<dbReference type="InterPro" id="IPR007081">
    <property type="entry name" value="RNA_pol_Rpb1_5"/>
</dbReference>
<evidence type="ECO:0000256" key="8">
    <source>
        <dbReference type="ARBA" id="ARBA00048552"/>
    </source>
</evidence>
<evidence type="ECO:0000256" key="10">
    <source>
        <dbReference type="RuleBase" id="RU004279"/>
    </source>
</evidence>
<sequence>MRTFDTIAALRIGLARAEDIHRWSHGEVTKPDTINYRTQQPVKDGLFCGRIFGPTRDWSCSCGKYQYRRQAGLVCRTCGVELAPATVRRERMGHIDLAAPIVHPWYKRTIGLLLNLSPWQVTALLGYQRYIVLHINETQRSHEHLHISDMPDPDEKEVYQYLQALTIGNLLDVEKYHALSSLFPGTIEAKTGAEAVRDLLRTLDLDALSTQLQIEITTVGTNTKKAIRRLQVVEAFRRSKQRPEWMILTAIPVLPPELRPILVLDGGRVASSDLNDLYRRILHRNNRLKRFLKQNAPNIVLNNERRLLQEACHALFDNAHTKKKVTDARHRPLKSLTDVLQGKDGRFRRNLLGKRVDYSGRSVIVVGPQLQLHECGLPKEMACELLKPFLIGKLLDHHYASSPKAAKRMVERRDTKMWDVLDEVLFERLVLLNRAPTLHRLSIQAFQPRLIEGKAIQLHPLVCAAFNADFDGDQMAVHVPLSQRAQQEARRLLLSTRNVRHPASGDPAITPSQDIVLGCFYLTEDRPSPQKAGRLFTDRNEALLAQEAGYIDLHTPIIIRIGDIPVYMAPPPVKPEHPTRGRIKTTVGRLLFNEILPEHCGYRNYPHTKEDLKALVAECLSQCGEERTVRLLDDMKRIGFHYATRSGISFALSDITIPPEREVLIEQGRTQVAEIDARYHTGEVTYDEWYRHVIATWTHITDEISGKLSTVLDPFGTIMTIVKSGATKAKFQQIRQLSGIRGLMASPSGKVLPIPVLSNYLHGLLVWEIFIAASGARKGFMDRSLNTAMSGYLTRRLVEAGMDVIVTQEDCHTTDSLLITNDVCHRNGLPDMRSAIIGRVLAEHTGHVAAGTLLDETLVDELLANGVKHVFVRTPLSCQAAHGICQKCYGSDLATGTLVQKGVAVGVLAGQAIGEPGTQLTMRTFHSGGIANNAADITLGLPRVDDLFEVHMPAQAAPMAERHGIVKTIATDAGTDGYLLHFVSPHGEPYEEWSTRIPLRRKLTVKEGQHITPGTPLTEGPLHPQIIFQLLGSDMAQRYLIQEIQKIYRGTGAIVHDKHFEVILRQMMRSVRVTDAGDTDLLPGSIIDRFTFQQCVADILAQGGNPARAQPQLLGLTTAILQTQSWIAAASFQDMSRVLARAAIHHQQDHLVGFKERLIVGKKLPELR</sequence>
<dbReference type="PANTHER" id="PTHR19376">
    <property type="entry name" value="DNA-DIRECTED RNA POLYMERASE"/>
    <property type="match status" value="1"/>
</dbReference>
<feature type="binding site" evidence="9">
    <location>
        <position position="469"/>
    </location>
    <ligand>
        <name>Mg(2+)</name>
        <dbReference type="ChEBI" id="CHEBI:18420"/>
    </ligand>
</feature>
<dbReference type="Gene3D" id="4.10.860.120">
    <property type="entry name" value="RNA polymerase II, clamp domain"/>
    <property type="match status" value="1"/>
</dbReference>
<feature type="binding site" evidence="9">
    <location>
        <position position="473"/>
    </location>
    <ligand>
        <name>Mg(2+)</name>
        <dbReference type="ChEBI" id="CHEBI:18420"/>
    </ligand>
</feature>
<dbReference type="Gene3D" id="2.40.50.100">
    <property type="match status" value="1"/>
</dbReference>
<evidence type="ECO:0000256" key="1">
    <source>
        <dbReference type="ARBA" id="ARBA00004026"/>
    </source>
</evidence>
<feature type="binding site" evidence="9">
    <location>
        <position position="75"/>
    </location>
    <ligand>
        <name>Zn(2+)</name>
        <dbReference type="ChEBI" id="CHEBI:29105"/>
        <label>1</label>
    </ligand>
</feature>
<evidence type="ECO:0000256" key="9">
    <source>
        <dbReference type="HAMAP-Rule" id="MF_01322"/>
    </source>
</evidence>
<feature type="binding site" evidence="9">
    <location>
        <position position="60"/>
    </location>
    <ligand>
        <name>Zn(2+)</name>
        <dbReference type="ChEBI" id="CHEBI:29105"/>
        <label>1</label>
    </ligand>
</feature>
<dbReference type="Proteomes" id="UP000635565">
    <property type="component" value="Unassembled WGS sequence"/>
</dbReference>
<name>A0ABQ3V8Q3_9CHLR</name>
<keyword evidence="7 9" id="KW-0804">Transcription</keyword>
<feature type="binding site" evidence="9">
    <location>
        <position position="471"/>
    </location>
    <ligand>
        <name>Mg(2+)</name>
        <dbReference type="ChEBI" id="CHEBI:18420"/>
    </ligand>
</feature>
<feature type="binding site" evidence="9">
    <location>
        <position position="888"/>
    </location>
    <ligand>
        <name>Zn(2+)</name>
        <dbReference type="ChEBI" id="CHEBI:29105"/>
        <label>2</label>
    </ligand>
</feature>
<dbReference type="CDD" id="cd02655">
    <property type="entry name" value="RNAP_beta'_C"/>
    <property type="match status" value="1"/>
</dbReference>
<dbReference type="InterPro" id="IPR042102">
    <property type="entry name" value="RNA_pol_Rpb1_3_sf"/>
</dbReference>
<comment type="similarity">
    <text evidence="2 9 10">Belongs to the RNA polymerase beta' chain family.</text>
</comment>